<keyword evidence="3" id="KW-1185">Reference proteome</keyword>
<dbReference type="EMBL" id="PVXP01000037">
    <property type="protein sequence ID" value="PRR84468.1"/>
    <property type="molecule type" value="Genomic_DNA"/>
</dbReference>
<organism evidence="2 3">
    <name type="scientific">Clostridium luticellarii</name>
    <dbReference type="NCBI Taxonomy" id="1691940"/>
    <lineage>
        <taxon>Bacteria</taxon>
        <taxon>Bacillati</taxon>
        <taxon>Bacillota</taxon>
        <taxon>Clostridia</taxon>
        <taxon>Eubacteriales</taxon>
        <taxon>Clostridiaceae</taxon>
        <taxon>Clostridium</taxon>
    </lineage>
</organism>
<accession>A0A2T0BKP1</accession>
<dbReference type="OrthoDB" id="9795302at2"/>
<reference evidence="2 3" key="1">
    <citation type="submission" date="2018-03" db="EMBL/GenBank/DDBJ databases">
        <title>Genome sequence of Clostridium luticellarii DSM 29923.</title>
        <authorList>
            <person name="Poehlein A."/>
            <person name="Daniel R."/>
        </authorList>
    </citation>
    <scope>NUCLEOTIDE SEQUENCE [LARGE SCALE GENOMIC DNA]</scope>
    <source>
        <strain evidence="2 3">DSM 29923</strain>
    </source>
</reference>
<dbReference type="InterPro" id="IPR020945">
    <property type="entry name" value="DMSO/NO3_reduct_chaperone"/>
</dbReference>
<sequence length="221" mass="25734">MNKNPEYLTLMRNRENLYRFLERLYKSEVDEPLFMQMKNMDFPVDCCEIELREGYQMLGKYLDNHGNTALTDLAVDYAQIFLAAGIAEGSAAFPYESVYTSEKKIMMQDARDKVMTIYAAKGLKKDEEKLNLFEDHISLELEFMAFLCQEAQEVLNIQDESKFLPCLKEQMNFLSKHLLNWVPSFCSDIEKYADTEFYKGIGKITNGYLHLDNTILESLTN</sequence>
<dbReference type="Proteomes" id="UP000237798">
    <property type="component" value="Unassembled WGS sequence"/>
</dbReference>
<evidence type="ECO:0000313" key="3">
    <source>
        <dbReference type="Proteomes" id="UP000237798"/>
    </source>
</evidence>
<dbReference type="Gene3D" id="1.10.3480.10">
    <property type="entry name" value="TorD-like"/>
    <property type="match status" value="1"/>
</dbReference>
<dbReference type="Pfam" id="PF02613">
    <property type="entry name" value="Nitrate_red_del"/>
    <property type="match status" value="1"/>
</dbReference>
<dbReference type="SUPFAM" id="SSF89155">
    <property type="entry name" value="TorD-like"/>
    <property type="match status" value="1"/>
</dbReference>
<name>A0A2T0BKP1_9CLOT</name>
<dbReference type="InterPro" id="IPR050289">
    <property type="entry name" value="TorD/DmsD_chaperones"/>
</dbReference>
<evidence type="ECO:0000313" key="2">
    <source>
        <dbReference type="EMBL" id="PRR84468.1"/>
    </source>
</evidence>
<protein>
    <submittedName>
        <fullName evidence="2">Chaperone protein TorD</fullName>
    </submittedName>
</protein>
<dbReference type="PANTHER" id="PTHR34227:SF1">
    <property type="entry name" value="DIMETHYL SULFOXIDE REDUCTASE CHAPERONE-RELATED"/>
    <property type="match status" value="1"/>
</dbReference>
<dbReference type="InterPro" id="IPR036411">
    <property type="entry name" value="TorD-like_sf"/>
</dbReference>
<gene>
    <name evidence="2" type="ORF">CLLU_23960</name>
</gene>
<evidence type="ECO:0000256" key="1">
    <source>
        <dbReference type="ARBA" id="ARBA00023186"/>
    </source>
</evidence>
<dbReference type="RefSeq" id="WP_106010011.1">
    <property type="nucleotide sequence ID" value="NZ_JALCPJ010000047.1"/>
</dbReference>
<proteinExistence type="predicted"/>
<comment type="caution">
    <text evidence="2">The sequence shown here is derived from an EMBL/GenBank/DDBJ whole genome shotgun (WGS) entry which is preliminary data.</text>
</comment>
<keyword evidence="1" id="KW-0143">Chaperone</keyword>
<dbReference type="AlphaFoldDB" id="A0A2T0BKP1"/>
<dbReference type="PANTHER" id="PTHR34227">
    <property type="entry name" value="CHAPERONE PROTEIN YCDY"/>
    <property type="match status" value="1"/>
</dbReference>